<dbReference type="RefSeq" id="WP_126157964.1">
    <property type="nucleotide sequence ID" value="NZ_RQXW01000005.1"/>
</dbReference>
<keyword evidence="2" id="KW-1185">Reference proteome</keyword>
<gene>
    <name evidence="1" type="ORF">EH243_07150</name>
</gene>
<dbReference type="Proteomes" id="UP000283087">
    <property type="component" value="Unassembled WGS sequence"/>
</dbReference>
<sequence>MSTMIPLNQFQQLRHVDEIIEKAADSWWVYRRSIGHNGTLNTTARVVFFGRTKTQVDQWVAAQAQ</sequence>
<dbReference type="EMBL" id="RQXW01000005">
    <property type="protein sequence ID" value="RTE66365.1"/>
    <property type="molecule type" value="Genomic_DNA"/>
</dbReference>
<accession>A0A430KS69</accession>
<evidence type="ECO:0000313" key="2">
    <source>
        <dbReference type="Proteomes" id="UP000283087"/>
    </source>
</evidence>
<dbReference type="AlphaFoldDB" id="A0A430KS69"/>
<dbReference type="OrthoDB" id="6121075at2"/>
<name>A0A430KS69_9GAMM</name>
<protein>
    <submittedName>
        <fullName evidence="1">Uncharacterized protein</fullName>
    </submittedName>
</protein>
<comment type="caution">
    <text evidence="1">The sequence shown here is derived from an EMBL/GenBank/DDBJ whole genome shotgun (WGS) entry which is preliminary data.</text>
</comment>
<reference evidence="1 2" key="1">
    <citation type="submission" date="2018-11" db="EMBL/GenBank/DDBJ databases">
        <title>The draft genome sequence of Amphritea opalescens ANRC-JH13T.</title>
        <authorList>
            <person name="Fang Z."/>
            <person name="Zhang Y."/>
            <person name="Han X."/>
        </authorList>
    </citation>
    <scope>NUCLEOTIDE SEQUENCE [LARGE SCALE GENOMIC DNA]</scope>
    <source>
        <strain evidence="1 2">ANRC-JH13</strain>
    </source>
</reference>
<evidence type="ECO:0000313" key="1">
    <source>
        <dbReference type="EMBL" id="RTE66365.1"/>
    </source>
</evidence>
<proteinExistence type="predicted"/>
<organism evidence="1 2">
    <name type="scientific">Amphritea opalescens</name>
    <dbReference type="NCBI Taxonomy" id="2490544"/>
    <lineage>
        <taxon>Bacteria</taxon>
        <taxon>Pseudomonadati</taxon>
        <taxon>Pseudomonadota</taxon>
        <taxon>Gammaproteobacteria</taxon>
        <taxon>Oceanospirillales</taxon>
        <taxon>Oceanospirillaceae</taxon>
        <taxon>Amphritea</taxon>
    </lineage>
</organism>